<protein>
    <submittedName>
        <fullName evidence="3">Uncharacterized protein</fullName>
    </submittedName>
</protein>
<keyword evidence="2" id="KW-1185">Reference proteome</keyword>
<evidence type="ECO:0000256" key="1">
    <source>
        <dbReference type="SAM" id="MobiDB-lite"/>
    </source>
</evidence>
<organism evidence="2 3">
    <name type="scientific">Romanomermis culicivorax</name>
    <name type="common">Nematode worm</name>
    <dbReference type="NCBI Taxonomy" id="13658"/>
    <lineage>
        <taxon>Eukaryota</taxon>
        <taxon>Metazoa</taxon>
        <taxon>Ecdysozoa</taxon>
        <taxon>Nematoda</taxon>
        <taxon>Enoplea</taxon>
        <taxon>Dorylaimia</taxon>
        <taxon>Mermithida</taxon>
        <taxon>Mermithoidea</taxon>
        <taxon>Mermithidae</taxon>
        <taxon>Romanomermis</taxon>
    </lineage>
</organism>
<evidence type="ECO:0000313" key="3">
    <source>
        <dbReference type="WBParaSite" id="nRc.2.0.1.t29146-RA"/>
    </source>
</evidence>
<evidence type="ECO:0000313" key="2">
    <source>
        <dbReference type="Proteomes" id="UP000887565"/>
    </source>
</evidence>
<dbReference type="AlphaFoldDB" id="A0A915JSC6"/>
<proteinExistence type="predicted"/>
<dbReference type="Proteomes" id="UP000887565">
    <property type="component" value="Unplaced"/>
</dbReference>
<dbReference type="WBParaSite" id="nRc.2.0.1.t29146-RA">
    <property type="protein sequence ID" value="nRc.2.0.1.t29146-RA"/>
    <property type="gene ID" value="nRc.2.0.1.g29146"/>
</dbReference>
<feature type="region of interest" description="Disordered" evidence="1">
    <location>
        <begin position="1"/>
        <end position="32"/>
    </location>
</feature>
<feature type="compositionally biased region" description="Polar residues" evidence="1">
    <location>
        <begin position="1"/>
        <end position="13"/>
    </location>
</feature>
<accession>A0A915JSC6</accession>
<name>A0A915JSC6_ROMCU</name>
<reference evidence="3" key="1">
    <citation type="submission" date="2022-11" db="UniProtKB">
        <authorList>
            <consortium name="WormBaseParasite"/>
        </authorList>
    </citation>
    <scope>IDENTIFICATION</scope>
</reference>
<sequence>MSKQKGSDSSAISQRAEVKLDPVSTPNSTAPIMANNNINNMAAAKELLTADDRDAQIMAPIDRRHKLAKDQIDPFIDQFKEERFGRPRQRFDTYHWEYVNENFEAI</sequence>